<dbReference type="Pfam" id="PF21771">
    <property type="entry name" value="CFAP58_CC"/>
    <property type="match status" value="1"/>
</dbReference>
<dbReference type="InParanoid" id="A0A2K1J2C0"/>
<feature type="compositionally biased region" description="Polar residues" evidence="3">
    <location>
        <begin position="827"/>
        <end position="836"/>
    </location>
</feature>
<dbReference type="AlphaFoldDB" id="A0A2K1J2C0"/>
<dbReference type="EnsemblPlants" id="Pp3c17_1000V3.1">
    <property type="protein sequence ID" value="Pp3c17_1000V3.1"/>
    <property type="gene ID" value="Pp3c17_1000"/>
</dbReference>
<accession>A0A2K1J2C0</accession>
<dbReference type="PANTHER" id="PTHR32083:SF0">
    <property type="entry name" value="CILIA AND FLAGELLA-ASSOCIATED PROTEIN 58"/>
    <property type="match status" value="1"/>
</dbReference>
<evidence type="ECO:0000313" key="7">
    <source>
        <dbReference type="Proteomes" id="UP000006727"/>
    </source>
</evidence>
<name>A0A2K1J2C0_PHYPA</name>
<reference evidence="5 7" key="2">
    <citation type="journal article" date="2018" name="Plant J.">
        <title>The Physcomitrella patens chromosome-scale assembly reveals moss genome structure and evolution.</title>
        <authorList>
            <person name="Lang D."/>
            <person name="Ullrich K.K."/>
            <person name="Murat F."/>
            <person name="Fuchs J."/>
            <person name="Jenkins J."/>
            <person name="Haas F.B."/>
            <person name="Piednoel M."/>
            <person name="Gundlach H."/>
            <person name="Van Bel M."/>
            <person name="Meyberg R."/>
            <person name="Vives C."/>
            <person name="Morata J."/>
            <person name="Symeonidi A."/>
            <person name="Hiss M."/>
            <person name="Muchero W."/>
            <person name="Kamisugi Y."/>
            <person name="Saleh O."/>
            <person name="Blanc G."/>
            <person name="Decker E.L."/>
            <person name="van Gessel N."/>
            <person name="Grimwood J."/>
            <person name="Hayes R.D."/>
            <person name="Graham S.W."/>
            <person name="Gunter L.E."/>
            <person name="McDaniel S.F."/>
            <person name="Hoernstein S.N.W."/>
            <person name="Larsson A."/>
            <person name="Li F.W."/>
            <person name="Perroud P.F."/>
            <person name="Phillips J."/>
            <person name="Ranjan P."/>
            <person name="Rokshar D.S."/>
            <person name="Rothfels C.J."/>
            <person name="Schneider L."/>
            <person name="Shu S."/>
            <person name="Stevenson D.W."/>
            <person name="Thummler F."/>
            <person name="Tillich M."/>
            <person name="Villarreal Aguilar J.C."/>
            <person name="Widiez T."/>
            <person name="Wong G.K."/>
            <person name="Wymore A."/>
            <person name="Zhang Y."/>
            <person name="Zimmer A.D."/>
            <person name="Quatrano R.S."/>
            <person name="Mayer K.F.X."/>
            <person name="Goodstein D."/>
            <person name="Casacuberta J.M."/>
            <person name="Vandepoele K."/>
            <person name="Reski R."/>
            <person name="Cuming A.C."/>
            <person name="Tuskan G.A."/>
            <person name="Maumus F."/>
            <person name="Salse J."/>
            <person name="Schmutz J."/>
            <person name="Rensing S.A."/>
        </authorList>
    </citation>
    <scope>NUCLEOTIDE SEQUENCE [LARGE SCALE GENOMIC DNA]</scope>
    <source>
        <strain evidence="6 7">cv. Gransden 2004</strain>
    </source>
</reference>
<feature type="domain" description="Cilia- and flagella-associated protein 58 central coiled coil" evidence="4">
    <location>
        <begin position="377"/>
        <end position="664"/>
    </location>
</feature>
<keyword evidence="7" id="KW-1185">Reference proteome</keyword>
<reference evidence="6" key="3">
    <citation type="submission" date="2020-12" db="UniProtKB">
        <authorList>
            <consortium name="EnsemblPlants"/>
        </authorList>
    </citation>
    <scope>IDENTIFICATION</scope>
</reference>
<dbReference type="InterPro" id="IPR049270">
    <property type="entry name" value="CFAP58_CC"/>
</dbReference>
<feature type="region of interest" description="Disordered" evidence="3">
    <location>
        <begin position="815"/>
        <end position="836"/>
    </location>
</feature>
<dbReference type="STRING" id="3218.A0A2K1J2C0"/>
<dbReference type="Gramene" id="Pp3c17_1000V3.1">
    <property type="protein sequence ID" value="Pp3c17_1000V3.1"/>
    <property type="gene ID" value="Pp3c17_1000"/>
</dbReference>
<evidence type="ECO:0000256" key="3">
    <source>
        <dbReference type="SAM" id="MobiDB-lite"/>
    </source>
</evidence>
<keyword evidence="1 2" id="KW-0175">Coiled coil</keyword>
<feature type="coiled-coil region" evidence="2">
    <location>
        <begin position="435"/>
        <end position="581"/>
    </location>
</feature>
<organism evidence="5">
    <name type="scientific">Physcomitrium patens</name>
    <name type="common">Spreading-leaved earth moss</name>
    <name type="synonym">Physcomitrella patens</name>
    <dbReference type="NCBI Taxonomy" id="3218"/>
    <lineage>
        <taxon>Eukaryota</taxon>
        <taxon>Viridiplantae</taxon>
        <taxon>Streptophyta</taxon>
        <taxon>Embryophyta</taxon>
        <taxon>Bryophyta</taxon>
        <taxon>Bryophytina</taxon>
        <taxon>Bryopsida</taxon>
        <taxon>Funariidae</taxon>
        <taxon>Funariales</taxon>
        <taxon>Funariaceae</taxon>
        <taxon>Physcomitrium</taxon>
    </lineage>
</organism>
<dbReference type="PaxDb" id="3218-PP1S148_59V6.1"/>
<reference evidence="5 7" key="1">
    <citation type="journal article" date="2008" name="Science">
        <title>The Physcomitrella genome reveals evolutionary insights into the conquest of land by plants.</title>
        <authorList>
            <person name="Rensing S."/>
            <person name="Lang D."/>
            <person name="Zimmer A."/>
            <person name="Terry A."/>
            <person name="Salamov A."/>
            <person name="Shapiro H."/>
            <person name="Nishiyama T."/>
            <person name="Perroud P.-F."/>
            <person name="Lindquist E."/>
            <person name="Kamisugi Y."/>
            <person name="Tanahashi T."/>
            <person name="Sakakibara K."/>
            <person name="Fujita T."/>
            <person name="Oishi K."/>
            <person name="Shin-I T."/>
            <person name="Kuroki Y."/>
            <person name="Toyoda A."/>
            <person name="Suzuki Y."/>
            <person name="Hashimoto A."/>
            <person name="Yamaguchi K."/>
            <person name="Sugano A."/>
            <person name="Kohara Y."/>
            <person name="Fujiyama A."/>
            <person name="Anterola A."/>
            <person name="Aoki S."/>
            <person name="Ashton N."/>
            <person name="Barbazuk W.B."/>
            <person name="Barker E."/>
            <person name="Bennetzen J."/>
            <person name="Bezanilla M."/>
            <person name="Blankenship R."/>
            <person name="Cho S.H."/>
            <person name="Dutcher S."/>
            <person name="Estelle M."/>
            <person name="Fawcett J.A."/>
            <person name="Gundlach H."/>
            <person name="Hanada K."/>
            <person name="Heyl A."/>
            <person name="Hicks K.A."/>
            <person name="Hugh J."/>
            <person name="Lohr M."/>
            <person name="Mayer K."/>
            <person name="Melkozernov A."/>
            <person name="Murata T."/>
            <person name="Nelson D."/>
            <person name="Pils B."/>
            <person name="Prigge M."/>
            <person name="Reiss B."/>
            <person name="Renner T."/>
            <person name="Rombauts S."/>
            <person name="Rushton P."/>
            <person name="Sanderfoot A."/>
            <person name="Schween G."/>
            <person name="Shiu S.-H."/>
            <person name="Stueber K."/>
            <person name="Theodoulou F.L."/>
            <person name="Tu H."/>
            <person name="Van de Peer Y."/>
            <person name="Verrier P.J."/>
            <person name="Waters E."/>
            <person name="Wood A."/>
            <person name="Yang L."/>
            <person name="Cove D."/>
            <person name="Cuming A."/>
            <person name="Hasebe M."/>
            <person name="Lucas S."/>
            <person name="Mishler D.B."/>
            <person name="Reski R."/>
            <person name="Grigoriev I."/>
            <person name="Quatrano R.S."/>
            <person name="Boore J.L."/>
        </authorList>
    </citation>
    <scope>NUCLEOTIDE SEQUENCE [LARGE SCALE GENOMIC DNA]</scope>
    <source>
        <strain evidence="6 7">cv. Gransden 2004</strain>
    </source>
</reference>
<proteinExistence type="predicted"/>
<protein>
    <recommendedName>
        <fullName evidence="4">Cilia- and flagella-associated protein 58 central coiled coil domain-containing protein</fullName>
    </recommendedName>
</protein>
<feature type="region of interest" description="Disordered" evidence="3">
    <location>
        <begin position="145"/>
        <end position="164"/>
    </location>
</feature>
<evidence type="ECO:0000313" key="5">
    <source>
        <dbReference type="EMBL" id="PNR35667.1"/>
    </source>
</evidence>
<evidence type="ECO:0000259" key="4">
    <source>
        <dbReference type="Pfam" id="PF21771"/>
    </source>
</evidence>
<dbReference type="GO" id="GO:0005856">
    <property type="term" value="C:cytoskeleton"/>
    <property type="evidence" value="ECO:0000318"/>
    <property type="project" value="GO_Central"/>
</dbReference>
<dbReference type="PANTHER" id="PTHR32083">
    <property type="entry name" value="CILIA AND FLAGELLA-ASSOCIATED PROTEIN 58-RELATED"/>
    <property type="match status" value="1"/>
</dbReference>
<evidence type="ECO:0000313" key="6">
    <source>
        <dbReference type="EnsemblPlants" id="Pp3c17_1000V3.1"/>
    </source>
</evidence>
<evidence type="ECO:0000256" key="2">
    <source>
        <dbReference type="SAM" id="Coils"/>
    </source>
</evidence>
<feature type="coiled-coil region" evidence="2">
    <location>
        <begin position="267"/>
        <end position="399"/>
    </location>
</feature>
<evidence type="ECO:0000256" key="1">
    <source>
        <dbReference type="ARBA" id="ARBA00023054"/>
    </source>
</evidence>
<sequence>MAEIEKEPIDAPPQPTLESWIFDSLERDFQEVLTELEGDRSFDRFREEYEKIHRALRKSHESEKRLVKKCRELNGEIQKNAKKVTSSLKLNEEDAKTISKLKVELDKAWQMVVESQDKEAKAKEHIQALKKQLADLGDDVVDRGAAASARPNSEVLEPDEEKEKTMRQIEALKGYIETLKKEIDGLQEKTTLAKTRVSELEYELGSTKELLASKTSEYERELKKKERIAKQLKTHIAELTFKDNEIKNQISLYDSSRLQGVHLSDALKEAKVVAEKATKDLQLLNLRMEKLNAEMEEQISANTQLLADNSQKQVELKLKEEDIENLKEELVSVNKLQDVALNKIKSMEYAHEDLDNKLRSLVDQKNKIERDLDNQTKVVEQQKRRIEEIVREKDIIKKLKTQADEETIKQMSLVKVEHIALKNIECELNLYKTASIKQNANIKALEDQKQKAQELIQDRESQILDFHKKIEELNISLKQQQNNNEAIRSERNIYSKNLVSAQDEIKEMKRKFKVMNHLVEQLKEGLNSKDAAIIKERFELLKVEKEREVLKREISKVMIRAQAAEASIVEQLSEIRQLNQTLTQNQSNIISIQKDLEAYKNDRDTLGIQLVKKNQEIKLIYEKMKIQTLTLSKGQAQYKDRVQEIQILKIKITNLKRDQIIFSRSVKNMSVLKKNIFNLSKELNAEKTKVRALSEELENPLNVHRWRKLEGSDPQAYEMIMKIQTLQKRLILKSEEVVEKDLLIQDKEKLYAELCGVLAKQPGPEIFDQIVSYARSLNQKSQQIKAMASELNMFQVHIAKYKLEVERSHNEIDSLKKQLHTSKQQRESTNNIKDKR</sequence>
<dbReference type="EMBL" id="ABEU02000017">
    <property type="protein sequence ID" value="PNR35667.1"/>
    <property type="molecule type" value="Genomic_DNA"/>
</dbReference>
<dbReference type="Proteomes" id="UP000006727">
    <property type="component" value="Chromosome 17"/>
</dbReference>
<gene>
    <name evidence="5" type="ORF">PHYPA_021517</name>
</gene>